<evidence type="ECO:0000256" key="1">
    <source>
        <dbReference type="SAM" id="MobiDB-lite"/>
    </source>
</evidence>
<dbReference type="RefSeq" id="WP_154621575.1">
    <property type="nucleotide sequence ID" value="NZ_VUNL01000016.1"/>
</dbReference>
<reference evidence="2 3" key="1">
    <citation type="submission" date="2019-08" db="EMBL/GenBank/DDBJ databases">
        <title>In-depth cultivation of the pig gut microbiome towards novel bacterial diversity and tailored functional studies.</title>
        <authorList>
            <person name="Wylensek D."/>
            <person name="Hitch T.C.A."/>
            <person name="Clavel T."/>
        </authorList>
    </citation>
    <scope>NUCLEOTIDE SEQUENCE [LARGE SCALE GENOMIC DNA]</scope>
    <source>
        <strain evidence="3">WCA-380-WT-3B3</strain>
    </source>
</reference>
<dbReference type="EMBL" id="VUNL01000016">
    <property type="protein sequence ID" value="MSV25809.1"/>
    <property type="molecule type" value="Genomic_DNA"/>
</dbReference>
<dbReference type="Proteomes" id="UP000430222">
    <property type="component" value="Unassembled WGS sequence"/>
</dbReference>
<name>A0A6I2UZE7_9FIRM</name>
<proteinExistence type="predicted"/>
<sequence length="229" mass="26466">MEPVEEKLSVTETGESPQEQAFSRAAIMLLKGVVSRGQDEALWQEILNQKTSLQDYFHRIGLAMVVDELDEFAWLKQAEDSGLPRLVPRYPLSYNLSMLLVQLRKMLGEHNPVGVSGRVIVRFDDMLRCMEPFLPVQANEMKVRQTVEHLIRAAARMGFLLRIKEGGEDYEVRPILRHFVDAQWLDEFARKLEEYEALGRERRRDGESRTDAEEGGLMDEFVRNEKGSR</sequence>
<feature type="compositionally biased region" description="Basic and acidic residues" evidence="1">
    <location>
        <begin position="199"/>
        <end position="212"/>
    </location>
</feature>
<dbReference type="Pfam" id="PF13835">
    <property type="entry name" value="DUF4194"/>
    <property type="match status" value="1"/>
</dbReference>
<evidence type="ECO:0000313" key="2">
    <source>
        <dbReference type="EMBL" id="MSV25809.1"/>
    </source>
</evidence>
<feature type="compositionally biased region" description="Basic and acidic residues" evidence="1">
    <location>
        <begin position="220"/>
        <end position="229"/>
    </location>
</feature>
<protein>
    <submittedName>
        <fullName evidence="2">DUF4194 domain-containing protein</fullName>
    </submittedName>
</protein>
<organism evidence="2 3">
    <name type="scientific">Selenomonas montiformis</name>
    <dbReference type="NCBI Taxonomy" id="2652285"/>
    <lineage>
        <taxon>Bacteria</taxon>
        <taxon>Bacillati</taxon>
        <taxon>Bacillota</taxon>
        <taxon>Negativicutes</taxon>
        <taxon>Selenomonadales</taxon>
        <taxon>Selenomonadaceae</taxon>
        <taxon>Selenomonas</taxon>
    </lineage>
</organism>
<feature type="region of interest" description="Disordered" evidence="1">
    <location>
        <begin position="199"/>
        <end position="229"/>
    </location>
</feature>
<gene>
    <name evidence="2" type="ORF">FYJ78_11680</name>
</gene>
<evidence type="ECO:0000313" key="3">
    <source>
        <dbReference type="Proteomes" id="UP000430222"/>
    </source>
</evidence>
<accession>A0A6I2UZE7</accession>
<keyword evidence="3" id="KW-1185">Reference proteome</keyword>
<dbReference type="InterPro" id="IPR025449">
    <property type="entry name" value="JetB"/>
</dbReference>
<comment type="caution">
    <text evidence="2">The sequence shown here is derived from an EMBL/GenBank/DDBJ whole genome shotgun (WGS) entry which is preliminary data.</text>
</comment>
<dbReference type="AlphaFoldDB" id="A0A6I2UZE7"/>